<comment type="caution">
    <text evidence="3">The sequence shown here is derived from an EMBL/GenBank/DDBJ whole genome shotgun (WGS) entry which is preliminary data.</text>
</comment>
<reference evidence="3 4" key="1">
    <citation type="submission" date="2019-03" db="EMBL/GenBank/DDBJ databases">
        <title>Genomic Encyclopedia of Type Strains, Phase IV (KMG-IV): sequencing the most valuable type-strain genomes for metagenomic binning, comparative biology and taxonomic classification.</title>
        <authorList>
            <person name="Goeker M."/>
        </authorList>
    </citation>
    <scope>NUCLEOTIDE SEQUENCE [LARGE SCALE GENOMIC DNA]</scope>
    <source>
        <strain evidence="3 4">DSM 12121</strain>
    </source>
</reference>
<dbReference type="EMBL" id="SNVV01000026">
    <property type="protein sequence ID" value="TDN46702.1"/>
    <property type="molecule type" value="Genomic_DNA"/>
</dbReference>
<dbReference type="PANTHER" id="PTHR30273:SF2">
    <property type="entry name" value="PROTEIN FECR"/>
    <property type="match status" value="1"/>
</dbReference>
<evidence type="ECO:0000313" key="4">
    <source>
        <dbReference type="Proteomes" id="UP000295129"/>
    </source>
</evidence>
<dbReference type="Proteomes" id="UP000295129">
    <property type="component" value="Unassembled WGS sequence"/>
</dbReference>
<dbReference type="Gene3D" id="2.60.120.1440">
    <property type="match status" value="1"/>
</dbReference>
<dbReference type="Pfam" id="PF04773">
    <property type="entry name" value="FecR"/>
    <property type="match status" value="1"/>
</dbReference>
<keyword evidence="1" id="KW-0812">Transmembrane</keyword>
<feature type="domain" description="FecR protein" evidence="2">
    <location>
        <begin position="119"/>
        <end position="215"/>
    </location>
</feature>
<dbReference type="InterPro" id="IPR012373">
    <property type="entry name" value="Ferrdict_sens_TM"/>
</dbReference>
<proteinExistence type="predicted"/>
<name>A0A4V3BLH1_9RHOO</name>
<keyword evidence="1" id="KW-0472">Membrane</keyword>
<gene>
    <name evidence="3" type="ORF">C7389_1269</name>
</gene>
<keyword evidence="1" id="KW-1133">Transmembrane helix</keyword>
<organism evidence="3 4">
    <name type="scientific">Azoarcus indigens</name>
    <dbReference type="NCBI Taxonomy" id="29545"/>
    <lineage>
        <taxon>Bacteria</taxon>
        <taxon>Pseudomonadati</taxon>
        <taxon>Pseudomonadota</taxon>
        <taxon>Betaproteobacteria</taxon>
        <taxon>Rhodocyclales</taxon>
        <taxon>Zoogloeaceae</taxon>
        <taxon>Azoarcus</taxon>
    </lineage>
</organism>
<dbReference type="OrthoDB" id="1100567at2"/>
<evidence type="ECO:0000256" key="1">
    <source>
        <dbReference type="SAM" id="Phobius"/>
    </source>
</evidence>
<feature type="transmembrane region" description="Helical" evidence="1">
    <location>
        <begin position="89"/>
        <end position="111"/>
    </location>
</feature>
<dbReference type="GO" id="GO:0016989">
    <property type="term" value="F:sigma factor antagonist activity"/>
    <property type="evidence" value="ECO:0007669"/>
    <property type="project" value="TreeGrafter"/>
</dbReference>
<evidence type="ECO:0000313" key="3">
    <source>
        <dbReference type="EMBL" id="TDN46702.1"/>
    </source>
</evidence>
<dbReference type="InterPro" id="IPR006860">
    <property type="entry name" value="FecR"/>
</dbReference>
<accession>A0A4V3BLH1</accession>
<sequence length="338" mass="37201">MGQDASEKRIEHALTLIARAAIEAPDAASKAREQLARWRAGDEENEAAWAEAMRRWEMLGAMAADLRQRFDEPAYGSSADARRVRRRMLLSLGALCMGTAMLGGGGAWYAYQPVFVQSYRTVTAQLLQAELPDGQGLAGSQIDLNARSALTARLYRGRRVVALEEGEAHFQVAPDASRPFLVETRVGTVEVVGTAFTVSDRGGPVSISVEHGHVRFFPKEEGLNLLPWNRRMVELYGGDGVVLRDGQVEPVRRVDASALAAWRDGWLVFDNVRLDEVVPAVNAYRDAPILLADARVSAFRLTGRFRAANSRELLDVLPAMFPLKIERRDGGTISLSSR</sequence>
<evidence type="ECO:0000259" key="2">
    <source>
        <dbReference type="Pfam" id="PF04773"/>
    </source>
</evidence>
<protein>
    <submittedName>
        <fullName evidence="3">FecR family protein</fullName>
    </submittedName>
</protein>
<dbReference type="PIRSF" id="PIRSF018266">
    <property type="entry name" value="FecR"/>
    <property type="match status" value="1"/>
</dbReference>
<dbReference type="AlphaFoldDB" id="A0A4V3BLH1"/>
<dbReference type="PANTHER" id="PTHR30273">
    <property type="entry name" value="PERIPLASMIC SIGNAL SENSOR AND SIGMA FACTOR ACTIVATOR FECR-RELATED"/>
    <property type="match status" value="1"/>
</dbReference>
<keyword evidence="4" id="KW-1185">Reference proteome</keyword>
<dbReference type="Gene3D" id="3.55.50.30">
    <property type="match status" value="1"/>
</dbReference>
<dbReference type="RefSeq" id="WP_133594668.1">
    <property type="nucleotide sequence ID" value="NZ_SNVV01000026.1"/>
</dbReference>